<keyword evidence="1" id="KW-0175">Coiled coil</keyword>
<accession>A0A6C0HV39</accession>
<organism evidence="2">
    <name type="scientific">viral metagenome</name>
    <dbReference type="NCBI Taxonomy" id="1070528"/>
    <lineage>
        <taxon>unclassified sequences</taxon>
        <taxon>metagenomes</taxon>
        <taxon>organismal metagenomes</taxon>
    </lineage>
</organism>
<protein>
    <submittedName>
        <fullName evidence="2">Uncharacterized protein</fullName>
    </submittedName>
</protein>
<reference evidence="2" key="1">
    <citation type="journal article" date="2020" name="Nature">
        <title>Giant virus diversity and host interactions through global metagenomics.</title>
        <authorList>
            <person name="Schulz F."/>
            <person name="Roux S."/>
            <person name="Paez-Espino D."/>
            <person name="Jungbluth S."/>
            <person name="Walsh D.A."/>
            <person name="Denef V.J."/>
            <person name="McMahon K.D."/>
            <person name="Konstantinidis K.T."/>
            <person name="Eloe-Fadrosh E.A."/>
            <person name="Kyrpides N.C."/>
            <person name="Woyke T."/>
        </authorList>
    </citation>
    <scope>NUCLEOTIDE SEQUENCE</scope>
    <source>
        <strain evidence="2">GVMAG-M-3300023184-177</strain>
    </source>
</reference>
<sequence length="201" mass="23224">MNVFIEGDRTQFLSKSAVDRFKKDVKETKPDLIDSSKYLKEGYIFNIVQTENNITAKICNQEEIKLENKRQELKNRLKSAQRCRGGEQYKQLDSLKRTVPDKIYKSYLNLIKTYGASNIPSPLEIIENPDKYRDQISRVSGMKGPVSNDIHLSNAIKQYFSSLGKFLCIEPSNISLESRPNNNSNYSNYIEDDHEFIPTNE</sequence>
<proteinExistence type="predicted"/>
<feature type="coiled-coil region" evidence="1">
    <location>
        <begin position="56"/>
        <end position="83"/>
    </location>
</feature>
<evidence type="ECO:0000313" key="2">
    <source>
        <dbReference type="EMBL" id="QHT84581.1"/>
    </source>
</evidence>
<dbReference type="AlphaFoldDB" id="A0A6C0HV39"/>
<evidence type="ECO:0000256" key="1">
    <source>
        <dbReference type="SAM" id="Coils"/>
    </source>
</evidence>
<dbReference type="EMBL" id="MN740020">
    <property type="protein sequence ID" value="QHT84581.1"/>
    <property type="molecule type" value="Genomic_DNA"/>
</dbReference>
<name>A0A6C0HV39_9ZZZZ</name>